<dbReference type="PANTHER" id="PTHR30349">
    <property type="entry name" value="PHAGE INTEGRASE-RELATED"/>
    <property type="match status" value="1"/>
</dbReference>
<evidence type="ECO:0000259" key="4">
    <source>
        <dbReference type="PROSITE" id="PS51898"/>
    </source>
</evidence>
<dbReference type="PANTHER" id="PTHR30349:SF41">
    <property type="entry name" value="INTEGRASE_RECOMBINASE PROTEIN MJ0367-RELATED"/>
    <property type="match status" value="1"/>
</dbReference>
<dbReference type="InterPro" id="IPR013762">
    <property type="entry name" value="Integrase-like_cat_sf"/>
</dbReference>
<dbReference type="Pfam" id="PF00589">
    <property type="entry name" value="Phage_integrase"/>
    <property type="match status" value="1"/>
</dbReference>
<gene>
    <name evidence="5" type="ORF">UT30_C0037G0005</name>
</gene>
<dbReference type="EMBL" id="LBWG01000037">
    <property type="protein sequence ID" value="KKR03174.1"/>
    <property type="molecule type" value="Genomic_DNA"/>
</dbReference>
<accession>A0A0G0MGL8</accession>
<evidence type="ECO:0000256" key="2">
    <source>
        <dbReference type="ARBA" id="ARBA00023125"/>
    </source>
</evidence>
<organism evidence="5">
    <name type="scientific">Candidatus Uhrbacteria bacterium GW2011_GWF2_39_13</name>
    <dbReference type="NCBI Taxonomy" id="1618995"/>
    <lineage>
        <taxon>Bacteria</taxon>
        <taxon>Candidatus Uhriibacteriota</taxon>
    </lineage>
</organism>
<dbReference type="InterPro" id="IPR002104">
    <property type="entry name" value="Integrase_catalytic"/>
</dbReference>
<evidence type="ECO:0000256" key="1">
    <source>
        <dbReference type="ARBA" id="ARBA00008857"/>
    </source>
</evidence>
<dbReference type="PROSITE" id="PS51898">
    <property type="entry name" value="TYR_RECOMBINASE"/>
    <property type="match status" value="1"/>
</dbReference>
<protein>
    <submittedName>
        <fullName evidence="5">Integrase/recombinase</fullName>
    </submittedName>
</protein>
<dbReference type="GO" id="GO:0006310">
    <property type="term" value="P:DNA recombination"/>
    <property type="evidence" value="ECO:0007669"/>
    <property type="project" value="UniProtKB-KW"/>
</dbReference>
<dbReference type="AlphaFoldDB" id="A0A0G0MGL8"/>
<dbReference type="GO" id="GO:0015074">
    <property type="term" value="P:DNA integration"/>
    <property type="evidence" value="ECO:0007669"/>
    <property type="project" value="InterPro"/>
</dbReference>
<name>A0A0G0MGL8_9BACT</name>
<feature type="domain" description="Tyr recombinase" evidence="4">
    <location>
        <begin position="1"/>
        <end position="165"/>
    </location>
</feature>
<sequence>MLYTLGLRLNEALNLTLRDVNFDHGTIFIQDSKFHKDRIIPFGPKMGVHLKKYIFLRRHIFKPVKSNDYLFIARQRFRVSDGNIRCAFSKLIKSQQTNDSHGKAHPRLHDLRHTFAVHRLLQWYKDGVDVQNKLPLLSTFMGHVDIYSTQVYLSITEDILKEANKRFQLNFGSKFDKEILS</sequence>
<reference evidence="5" key="1">
    <citation type="journal article" date="2015" name="Nature">
        <title>rRNA introns, odd ribosomes, and small enigmatic genomes across a large radiation of phyla.</title>
        <authorList>
            <person name="Brown C.T."/>
            <person name="Hug L.A."/>
            <person name="Thomas B.C."/>
            <person name="Sharon I."/>
            <person name="Castelle C.J."/>
            <person name="Singh A."/>
            <person name="Wilkins M.J."/>
            <person name="Williams K.H."/>
            <person name="Banfield J.F."/>
        </authorList>
    </citation>
    <scope>NUCLEOTIDE SEQUENCE [LARGE SCALE GENOMIC DNA]</scope>
</reference>
<dbReference type="Proteomes" id="UP000033935">
    <property type="component" value="Unassembled WGS sequence"/>
</dbReference>
<dbReference type="SUPFAM" id="SSF56349">
    <property type="entry name" value="DNA breaking-rejoining enzymes"/>
    <property type="match status" value="1"/>
</dbReference>
<comment type="similarity">
    <text evidence="1">Belongs to the 'phage' integrase family.</text>
</comment>
<proteinExistence type="inferred from homology"/>
<evidence type="ECO:0000256" key="3">
    <source>
        <dbReference type="ARBA" id="ARBA00023172"/>
    </source>
</evidence>
<dbReference type="InterPro" id="IPR050090">
    <property type="entry name" value="Tyrosine_recombinase_XerCD"/>
</dbReference>
<dbReference type="InterPro" id="IPR011010">
    <property type="entry name" value="DNA_brk_join_enz"/>
</dbReference>
<dbReference type="Gene3D" id="1.10.443.10">
    <property type="entry name" value="Intergrase catalytic core"/>
    <property type="match status" value="1"/>
</dbReference>
<evidence type="ECO:0000313" key="5">
    <source>
        <dbReference type="EMBL" id="KKR03174.1"/>
    </source>
</evidence>
<keyword evidence="2" id="KW-0238">DNA-binding</keyword>
<dbReference type="GO" id="GO:0003677">
    <property type="term" value="F:DNA binding"/>
    <property type="evidence" value="ECO:0007669"/>
    <property type="project" value="UniProtKB-KW"/>
</dbReference>
<keyword evidence="3" id="KW-0233">DNA recombination</keyword>
<comment type="caution">
    <text evidence="5">The sequence shown here is derived from an EMBL/GenBank/DDBJ whole genome shotgun (WGS) entry which is preliminary data.</text>
</comment>